<dbReference type="CDD" id="cd04662">
    <property type="entry name" value="NUDIX_Hydrolase"/>
    <property type="match status" value="1"/>
</dbReference>
<name>A0A852YVN5_9ACTN</name>
<proteinExistence type="predicted"/>
<dbReference type="GO" id="GO:0006754">
    <property type="term" value="P:ATP biosynthetic process"/>
    <property type="evidence" value="ECO:0007669"/>
    <property type="project" value="TreeGrafter"/>
</dbReference>
<dbReference type="InterPro" id="IPR051325">
    <property type="entry name" value="Nudix_hydrolase_domain"/>
</dbReference>
<accession>A0A852YVN5</accession>
<dbReference type="Proteomes" id="UP000548304">
    <property type="component" value="Unassembled WGS sequence"/>
</dbReference>
<dbReference type="RefSeq" id="WP_179535626.1">
    <property type="nucleotide sequence ID" value="NZ_JACBYW010000004.1"/>
</dbReference>
<dbReference type="Pfam" id="PF00293">
    <property type="entry name" value="NUDIX"/>
    <property type="match status" value="1"/>
</dbReference>
<dbReference type="InterPro" id="IPR000086">
    <property type="entry name" value="NUDIX_hydrolase_dom"/>
</dbReference>
<dbReference type="InterPro" id="IPR020084">
    <property type="entry name" value="NUDIX_hydrolase_CS"/>
</dbReference>
<dbReference type="EMBL" id="JACBYW010000004">
    <property type="protein sequence ID" value="NYH79204.1"/>
    <property type="molecule type" value="Genomic_DNA"/>
</dbReference>
<gene>
    <name evidence="3" type="ORF">FHR84_002538</name>
</gene>
<evidence type="ECO:0000259" key="2">
    <source>
        <dbReference type="PROSITE" id="PS51462"/>
    </source>
</evidence>
<dbReference type="SUPFAM" id="SSF55811">
    <property type="entry name" value="Nudix"/>
    <property type="match status" value="1"/>
</dbReference>
<dbReference type="Gene3D" id="3.90.79.10">
    <property type="entry name" value="Nucleoside Triphosphate Pyrophosphohydrolase"/>
    <property type="match status" value="1"/>
</dbReference>
<feature type="domain" description="Nudix hydrolase" evidence="2">
    <location>
        <begin position="2"/>
        <end position="151"/>
    </location>
</feature>
<evidence type="ECO:0000313" key="4">
    <source>
        <dbReference type="Proteomes" id="UP000548304"/>
    </source>
</evidence>
<dbReference type="PROSITE" id="PS51462">
    <property type="entry name" value="NUDIX"/>
    <property type="match status" value="1"/>
</dbReference>
<dbReference type="GO" id="GO:0004081">
    <property type="term" value="F:bis(5'-nucleosyl)-tetraphosphatase (asymmetrical) activity"/>
    <property type="evidence" value="ECO:0007669"/>
    <property type="project" value="TreeGrafter"/>
</dbReference>
<keyword evidence="4" id="KW-1185">Reference proteome</keyword>
<evidence type="ECO:0000256" key="1">
    <source>
        <dbReference type="ARBA" id="ARBA00022801"/>
    </source>
</evidence>
<dbReference type="AlphaFoldDB" id="A0A852YVN5"/>
<keyword evidence="1 3" id="KW-0378">Hydrolase</keyword>
<evidence type="ECO:0000313" key="3">
    <source>
        <dbReference type="EMBL" id="NYH79204.1"/>
    </source>
</evidence>
<dbReference type="PROSITE" id="PS00893">
    <property type="entry name" value="NUDIX_BOX"/>
    <property type="match status" value="1"/>
</dbReference>
<sequence length="167" mass="17994">MAGGSSAGILVFRERGHEVEVLLGHMGGPFWRGRDSGAWSIPKGEYGADEAPRDAALREFREELGIEPPAGELVPLGEVRQSGGKRVHAWAVPGDLDPEGITPGTFTVEWPRGSGVLREFPEIDRVSWFGVPAAEARIVTAQRALLHRLVELVEGRSGGGRPFPRPG</sequence>
<dbReference type="PANTHER" id="PTHR21340">
    <property type="entry name" value="DIADENOSINE 5,5-P1,P4-TETRAPHOSPHATE PYROPHOSPHOHYDROLASE MUTT"/>
    <property type="match status" value="1"/>
</dbReference>
<dbReference type="InterPro" id="IPR015797">
    <property type="entry name" value="NUDIX_hydrolase-like_dom_sf"/>
</dbReference>
<protein>
    <submittedName>
        <fullName evidence="3">Putative NUDIX family NTP pyrophosphohydrolase</fullName>
    </submittedName>
</protein>
<dbReference type="GO" id="GO:0006167">
    <property type="term" value="P:AMP biosynthetic process"/>
    <property type="evidence" value="ECO:0007669"/>
    <property type="project" value="TreeGrafter"/>
</dbReference>
<organism evidence="3 4">
    <name type="scientific">Actinopolyspora biskrensis</name>
    <dbReference type="NCBI Taxonomy" id="1470178"/>
    <lineage>
        <taxon>Bacteria</taxon>
        <taxon>Bacillati</taxon>
        <taxon>Actinomycetota</taxon>
        <taxon>Actinomycetes</taxon>
        <taxon>Actinopolysporales</taxon>
        <taxon>Actinopolysporaceae</taxon>
        <taxon>Actinopolyspora</taxon>
    </lineage>
</organism>
<reference evidence="3 4" key="1">
    <citation type="submission" date="2020-07" db="EMBL/GenBank/DDBJ databases">
        <title>Genomic Encyclopedia of Type Strains, Phase III (KMG-III): the genomes of soil and plant-associated and newly described type strains.</title>
        <authorList>
            <person name="Whitman W."/>
        </authorList>
    </citation>
    <scope>NUCLEOTIDE SEQUENCE [LARGE SCALE GENOMIC DNA]</scope>
    <source>
        <strain evidence="3 4">CECT 8576</strain>
    </source>
</reference>
<comment type="caution">
    <text evidence="3">The sequence shown here is derived from an EMBL/GenBank/DDBJ whole genome shotgun (WGS) entry which is preliminary data.</text>
</comment>
<dbReference type="PANTHER" id="PTHR21340:SF7">
    <property type="entry name" value="NUDIX HYDROLASE DOMAIN-CONTAINING PROTEIN"/>
    <property type="match status" value="1"/>
</dbReference>